<protein>
    <submittedName>
        <fullName evidence="2">Uncharacterized protein</fullName>
    </submittedName>
</protein>
<dbReference type="EMBL" id="JAODUP010001448">
    <property type="protein sequence ID" value="KAK2140190.1"/>
    <property type="molecule type" value="Genomic_DNA"/>
</dbReference>
<reference evidence="2" key="1">
    <citation type="journal article" date="2023" name="Mol. Biol. Evol.">
        <title>Third-Generation Sequencing Reveals the Adaptive Role of the Epigenome in Three Deep-Sea Polychaetes.</title>
        <authorList>
            <person name="Perez M."/>
            <person name="Aroh O."/>
            <person name="Sun Y."/>
            <person name="Lan Y."/>
            <person name="Juniper S.K."/>
            <person name="Young C.R."/>
            <person name="Angers B."/>
            <person name="Qian P.Y."/>
        </authorList>
    </citation>
    <scope>NUCLEOTIDE SEQUENCE</scope>
    <source>
        <strain evidence="2">P08H-3</strain>
    </source>
</reference>
<accession>A0AAD9ITW0</accession>
<evidence type="ECO:0000313" key="2">
    <source>
        <dbReference type="EMBL" id="KAK2140190.1"/>
    </source>
</evidence>
<comment type="caution">
    <text evidence="2">The sequence shown here is derived from an EMBL/GenBank/DDBJ whole genome shotgun (WGS) entry which is preliminary data.</text>
</comment>
<feature type="coiled-coil region" evidence="1">
    <location>
        <begin position="313"/>
        <end position="340"/>
    </location>
</feature>
<dbReference type="Gene3D" id="1.25.10.10">
    <property type="entry name" value="Leucine-rich Repeat Variant"/>
    <property type="match status" value="1"/>
</dbReference>
<dbReference type="InterPro" id="IPR016024">
    <property type="entry name" value="ARM-type_fold"/>
</dbReference>
<proteinExistence type="predicted"/>
<organism evidence="2 3">
    <name type="scientific">Paralvinella palmiformis</name>
    <dbReference type="NCBI Taxonomy" id="53620"/>
    <lineage>
        <taxon>Eukaryota</taxon>
        <taxon>Metazoa</taxon>
        <taxon>Spiralia</taxon>
        <taxon>Lophotrochozoa</taxon>
        <taxon>Annelida</taxon>
        <taxon>Polychaeta</taxon>
        <taxon>Sedentaria</taxon>
        <taxon>Canalipalpata</taxon>
        <taxon>Terebellida</taxon>
        <taxon>Terebelliformia</taxon>
        <taxon>Alvinellidae</taxon>
        <taxon>Paralvinella</taxon>
    </lineage>
</organism>
<name>A0AAD9ITW0_9ANNE</name>
<dbReference type="Proteomes" id="UP001208570">
    <property type="component" value="Unassembled WGS sequence"/>
</dbReference>
<sequence length="393" mass="45160">MIITYIIGEDENGMLQDTGAVSFILSTLMVATGSGSKRRHRGFSAVELTACLGRMAMNDENKDRIVEEGALAVFVNMMEYSDPEENAVAARTVWLLSFKKDIREKTKAEKGLLEALNKLKDSQDENTRTSAEGALWTINEKTYDVDNNTGRWTRKQLCLFMSDFFKTKYNEDGYRTWVDYEQIIGFKLEERIQAIADSAVVLICASDMYKQSPNCRTGNGYLKFDEQSDFQETFQILEKSLNGRGKEDGKYRITIIVLFDQVCIVYIELYTEGKLIGFSEGRPESRQPEINEGQSDILKLPEEGLTASPPPEIKEGQKDISEIFKDLENYLEELDQMDDLCNDRCRTIFNSVLELYENYYEQRMPIGEKLAELNYTGKYEKFKYHVDTIVIDK</sequence>
<dbReference type="PANTHER" id="PTHR46270:SF2">
    <property type="entry name" value="TIR DOMAIN-CONTAINING PROTEIN"/>
    <property type="match status" value="1"/>
</dbReference>
<keyword evidence="3" id="KW-1185">Reference proteome</keyword>
<dbReference type="PANTHER" id="PTHR46270">
    <property type="entry name" value="ARMADILLO-TYPE FOLD-RELATED"/>
    <property type="match status" value="1"/>
</dbReference>
<keyword evidence="1" id="KW-0175">Coiled coil</keyword>
<dbReference type="InterPro" id="IPR011989">
    <property type="entry name" value="ARM-like"/>
</dbReference>
<evidence type="ECO:0000313" key="3">
    <source>
        <dbReference type="Proteomes" id="UP001208570"/>
    </source>
</evidence>
<gene>
    <name evidence="2" type="ORF">LSH36_1445g00005</name>
</gene>
<evidence type="ECO:0000256" key="1">
    <source>
        <dbReference type="SAM" id="Coils"/>
    </source>
</evidence>
<dbReference type="AlphaFoldDB" id="A0AAD9ITW0"/>
<dbReference type="SUPFAM" id="SSF48371">
    <property type="entry name" value="ARM repeat"/>
    <property type="match status" value="1"/>
</dbReference>